<keyword evidence="2" id="KW-0472">Membrane</keyword>
<feature type="region of interest" description="Disordered" evidence="1">
    <location>
        <begin position="122"/>
        <end position="151"/>
    </location>
</feature>
<keyword evidence="2" id="KW-1133">Transmembrane helix</keyword>
<keyword evidence="2" id="KW-0812">Transmembrane</keyword>
<name>W7TVY7_9STRA</name>
<dbReference type="EMBL" id="AZIL01001132">
    <property type="protein sequence ID" value="EWM24771.1"/>
    <property type="molecule type" value="Genomic_DNA"/>
</dbReference>
<gene>
    <name evidence="3" type="ORF">Naga_100255g6</name>
</gene>
<reference evidence="3 4" key="1">
    <citation type="journal article" date="2014" name="Mol. Plant">
        <title>Chromosome Scale Genome Assembly and Transcriptome Profiling of Nannochloropsis gaditana in Nitrogen Depletion.</title>
        <authorList>
            <person name="Corteggiani Carpinelli E."/>
            <person name="Telatin A."/>
            <person name="Vitulo N."/>
            <person name="Forcato C."/>
            <person name="D'Angelo M."/>
            <person name="Schiavon R."/>
            <person name="Vezzi A."/>
            <person name="Giacometti G.M."/>
            <person name="Morosinotto T."/>
            <person name="Valle G."/>
        </authorList>
    </citation>
    <scope>NUCLEOTIDE SEQUENCE [LARGE SCALE GENOMIC DNA]</scope>
    <source>
        <strain evidence="3 4">B-31</strain>
    </source>
</reference>
<evidence type="ECO:0000313" key="3">
    <source>
        <dbReference type="EMBL" id="EWM24771.1"/>
    </source>
</evidence>
<organism evidence="3 4">
    <name type="scientific">Nannochloropsis gaditana</name>
    <dbReference type="NCBI Taxonomy" id="72520"/>
    <lineage>
        <taxon>Eukaryota</taxon>
        <taxon>Sar</taxon>
        <taxon>Stramenopiles</taxon>
        <taxon>Ochrophyta</taxon>
        <taxon>Eustigmatophyceae</taxon>
        <taxon>Eustigmatales</taxon>
        <taxon>Monodopsidaceae</taxon>
        <taxon>Nannochloropsis</taxon>
    </lineage>
</organism>
<feature type="region of interest" description="Disordered" evidence="1">
    <location>
        <begin position="37"/>
        <end position="59"/>
    </location>
</feature>
<protein>
    <submittedName>
        <fullName evidence="3">Uncharacterized protein</fullName>
    </submittedName>
</protein>
<proteinExistence type="predicted"/>
<keyword evidence="4" id="KW-1185">Reference proteome</keyword>
<comment type="caution">
    <text evidence="3">The sequence shown here is derived from an EMBL/GenBank/DDBJ whole genome shotgun (WGS) entry which is preliminary data.</text>
</comment>
<sequence>MKVLPPSLSFHFSPVCFIDQIGFGYAILIARISKWSHKPTPSSQQKGNDTRRRQKKDSPYTPCQCAALTFLKFHLFQSSRSTGFFLVQYRDWKPRILRRGTRQNHRGDRCDRWRLSLSRSECGSSSHSAHIRRRGRRNTSAHRANRCRKHR</sequence>
<evidence type="ECO:0000313" key="4">
    <source>
        <dbReference type="Proteomes" id="UP000019335"/>
    </source>
</evidence>
<evidence type="ECO:0000256" key="2">
    <source>
        <dbReference type="SAM" id="Phobius"/>
    </source>
</evidence>
<feature type="transmembrane region" description="Helical" evidence="2">
    <location>
        <begin position="12"/>
        <end position="30"/>
    </location>
</feature>
<evidence type="ECO:0000256" key="1">
    <source>
        <dbReference type="SAM" id="MobiDB-lite"/>
    </source>
</evidence>
<dbReference type="Proteomes" id="UP000019335">
    <property type="component" value="Chromosome 13"/>
</dbReference>
<accession>W7TVY7</accession>
<feature type="compositionally biased region" description="Basic residues" evidence="1">
    <location>
        <begin position="129"/>
        <end position="151"/>
    </location>
</feature>
<dbReference type="AlphaFoldDB" id="W7TVY7"/>